<sequence length="112" mass="12261">MASEKNLKDAFQLLASTSGGEDGNLSGNVIKKWFKQSGIIGKEITDHDLQDVLEKTVPDMNAVDFADLKQCLANLALEKKVDPKEMMDKLAHIVSPNRGIESESDDTNLVTT</sequence>
<protein>
    <submittedName>
        <fullName evidence="2">Uncharacterized protein</fullName>
    </submittedName>
</protein>
<dbReference type="Proteomes" id="UP001054837">
    <property type="component" value="Unassembled WGS sequence"/>
</dbReference>
<comment type="similarity">
    <text evidence="1">Belongs to the TPPP family.</text>
</comment>
<dbReference type="AlphaFoldDB" id="A0AAV4QGL0"/>
<gene>
    <name evidence="2" type="ORF">CDAR_432751</name>
</gene>
<proteinExistence type="inferred from homology"/>
<name>A0AAV4QGL0_9ARAC</name>
<dbReference type="GO" id="GO:0015631">
    <property type="term" value="F:tubulin binding"/>
    <property type="evidence" value="ECO:0007669"/>
    <property type="project" value="InterPro"/>
</dbReference>
<dbReference type="SUPFAM" id="SSF47473">
    <property type="entry name" value="EF-hand"/>
    <property type="match status" value="1"/>
</dbReference>
<dbReference type="Gene3D" id="1.10.238.10">
    <property type="entry name" value="EF-hand"/>
    <property type="match status" value="1"/>
</dbReference>
<accession>A0AAV4QGL0</accession>
<dbReference type="GO" id="GO:0046785">
    <property type="term" value="P:microtubule polymerization"/>
    <property type="evidence" value="ECO:0007669"/>
    <property type="project" value="InterPro"/>
</dbReference>
<dbReference type="InterPro" id="IPR011992">
    <property type="entry name" value="EF-hand-dom_pair"/>
</dbReference>
<organism evidence="2 3">
    <name type="scientific">Caerostris darwini</name>
    <dbReference type="NCBI Taxonomy" id="1538125"/>
    <lineage>
        <taxon>Eukaryota</taxon>
        <taxon>Metazoa</taxon>
        <taxon>Ecdysozoa</taxon>
        <taxon>Arthropoda</taxon>
        <taxon>Chelicerata</taxon>
        <taxon>Arachnida</taxon>
        <taxon>Araneae</taxon>
        <taxon>Araneomorphae</taxon>
        <taxon>Entelegynae</taxon>
        <taxon>Araneoidea</taxon>
        <taxon>Araneidae</taxon>
        <taxon>Caerostris</taxon>
    </lineage>
</organism>
<evidence type="ECO:0000313" key="2">
    <source>
        <dbReference type="EMBL" id="GIY08550.1"/>
    </source>
</evidence>
<evidence type="ECO:0000313" key="3">
    <source>
        <dbReference type="Proteomes" id="UP001054837"/>
    </source>
</evidence>
<reference evidence="2 3" key="1">
    <citation type="submission" date="2021-06" db="EMBL/GenBank/DDBJ databases">
        <title>Caerostris darwini draft genome.</title>
        <authorList>
            <person name="Kono N."/>
            <person name="Arakawa K."/>
        </authorList>
    </citation>
    <scope>NUCLEOTIDE SEQUENCE [LARGE SCALE GENOMIC DNA]</scope>
</reference>
<dbReference type="EMBL" id="BPLQ01004536">
    <property type="protein sequence ID" value="GIY08550.1"/>
    <property type="molecule type" value="Genomic_DNA"/>
</dbReference>
<comment type="caution">
    <text evidence="2">The sequence shown here is derived from an EMBL/GenBank/DDBJ whole genome shotgun (WGS) entry which is preliminary data.</text>
</comment>
<dbReference type="InterPro" id="IPR008907">
    <property type="entry name" value="TPP/p25"/>
</dbReference>
<dbReference type="Pfam" id="PF05517">
    <property type="entry name" value="p25-alpha"/>
    <property type="match status" value="1"/>
</dbReference>
<evidence type="ECO:0000256" key="1">
    <source>
        <dbReference type="ARBA" id="ARBA00010994"/>
    </source>
</evidence>
<keyword evidence="3" id="KW-1185">Reference proteome</keyword>